<dbReference type="PANTHER" id="PTHR43214">
    <property type="entry name" value="TWO-COMPONENT RESPONSE REGULATOR"/>
    <property type="match status" value="1"/>
</dbReference>
<feature type="modified residue" description="4-aspartylphosphate" evidence="5">
    <location>
        <position position="64"/>
    </location>
</feature>
<dbReference type="InterPro" id="IPR000792">
    <property type="entry name" value="Tscrpt_reg_LuxR_C"/>
</dbReference>
<dbReference type="SMART" id="SM00421">
    <property type="entry name" value="HTH_LUXR"/>
    <property type="match status" value="1"/>
</dbReference>
<evidence type="ECO:0000256" key="4">
    <source>
        <dbReference type="ARBA" id="ARBA00023163"/>
    </source>
</evidence>
<evidence type="ECO:0000313" key="8">
    <source>
        <dbReference type="EMBL" id="MYM35439.1"/>
    </source>
</evidence>
<evidence type="ECO:0000313" key="11">
    <source>
        <dbReference type="Proteomes" id="UP000474565"/>
    </source>
</evidence>
<dbReference type="InterPro" id="IPR058245">
    <property type="entry name" value="NreC/VraR/RcsB-like_REC"/>
</dbReference>
<feature type="domain" description="Response regulatory" evidence="7">
    <location>
        <begin position="13"/>
        <end position="129"/>
    </location>
</feature>
<dbReference type="GO" id="GO:0006355">
    <property type="term" value="P:regulation of DNA-templated transcription"/>
    <property type="evidence" value="ECO:0007669"/>
    <property type="project" value="InterPro"/>
</dbReference>
<evidence type="ECO:0000256" key="5">
    <source>
        <dbReference type="PROSITE-ProRule" id="PRU00169"/>
    </source>
</evidence>
<comment type="caution">
    <text evidence="9">The sequence shown here is derived from an EMBL/GenBank/DDBJ whole genome shotgun (WGS) entry which is preliminary data.</text>
</comment>
<evidence type="ECO:0000259" key="7">
    <source>
        <dbReference type="PROSITE" id="PS50110"/>
    </source>
</evidence>
<dbReference type="CDD" id="cd17535">
    <property type="entry name" value="REC_NarL-like"/>
    <property type="match status" value="1"/>
</dbReference>
<keyword evidence="1 5" id="KW-0597">Phosphoprotein</keyword>
<evidence type="ECO:0000313" key="9">
    <source>
        <dbReference type="EMBL" id="MYM82475.1"/>
    </source>
</evidence>
<dbReference type="EMBL" id="WWCO01000008">
    <property type="protein sequence ID" value="MYM35439.1"/>
    <property type="molecule type" value="Genomic_DNA"/>
</dbReference>
<dbReference type="GO" id="GO:0003677">
    <property type="term" value="F:DNA binding"/>
    <property type="evidence" value="ECO:0007669"/>
    <property type="project" value="UniProtKB-KW"/>
</dbReference>
<dbReference type="RefSeq" id="WP_160990931.1">
    <property type="nucleotide sequence ID" value="NZ_WWCO01000008.1"/>
</dbReference>
<organism evidence="9 11">
    <name type="scientific">Duganella lactea</name>
    <dbReference type="NCBI Taxonomy" id="2692173"/>
    <lineage>
        <taxon>Bacteria</taxon>
        <taxon>Pseudomonadati</taxon>
        <taxon>Pseudomonadota</taxon>
        <taxon>Betaproteobacteria</taxon>
        <taxon>Burkholderiales</taxon>
        <taxon>Oxalobacteraceae</taxon>
        <taxon>Telluria group</taxon>
        <taxon>Duganella</taxon>
    </lineage>
</organism>
<dbReference type="PROSITE" id="PS00622">
    <property type="entry name" value="HTH_LUXR_1"/>
    <property type="match status" value="1"/>
</dbReference>
<evidence type="ECO:0000256" key="2">
    <source>
        <dbReference type="ARBA" id="ARBA00023015"/>
    </source>
</evidence>
<dbReference type="InterPro" id="IPR039420">
    <property type="entry name" value="WalR-like"/>
</dbReference>
<accession>A0A6L8MP40</accession>
<evidence type="ECO:0000313" key="10">
    <source>
        <dbReference type="Proteomes" id="UP000449678"/>
    </source>
</evidence>
<dbReference type="EMBL" id="WWCP01000010">
    <property type="protein sequence ID" value="MYM82475.1"/>
    <property type="molecule type" value="Genomic_DNA"/>
</dbReference>
<dbReference type="CDD" id="cd06170">
    <property type="entry name" value="LuxR_C_like"/>
    <property type="match status" value="1"/>
</dbReference>
<dbReference type="AlphaFoldDB" id="A0A6L8MP40"/>
<dbReference type="SUPFAM" id="SSF52172">
    <property type="entry name" value="CheY-like"/>
    <property type="match status" value="1"/>
</dbReference>
<dbReference type="Proteomes" id="UP000474565">
    <property type="component" value="Unassembled WGS sequence"/>
</dbReference>
<keyword evidence="10" id="KW-1185">Reference proteome</keyword>
<dbReference type="InterPro" id="IPR001789">
    <property type="entry name" value="Sig_transdc_resp-reg_receiver"/>
</dbReference>
<evidence type="ECO:0000256" key="1">
    <source>
        <dbReference type="ARBA" id="ARBA00022553"/>
    </source>
</evidence>
<keyword evidence="3" id="KW-0238">DNA-binding</keyword>
<name>A0A6L8MP40_9BURK</name>
<protein>
    <submittedName>
        <fullName evidence="9">Response regulator</fullName>
    </submittedName>
</protein>
<dbReference type="PROSITE" id="PS50110">
    <property type="entry name" value="RESPONSE_REGULATORY"/>
    <property type="match status" value="1"/>
</dbReference>
<dbReference type="Pfam" id="PF00196">
    <property type="entry name" value="GerE"/>
    <property type="match status" value="1"/>
</dbReference>
<dbReference type="PROSITE" id="PS50043">
    <property type="entry name" value="HTH_LUXR_2"/>
    <property type="match status" value="1"/>
</dbReference>
<dbReference type="InterPro" id="IPR011006">
    <property type="entry name" value="CheY-like_superfamily"/>
</dbReference>
<dbReference type="Proteomes" id="UP000449678">
    <property type="component" value="Unassembled WGS sequence"/>
</dbReference>
<sequence length="230" mass="24595">MTPTLPQDTRRIHVAIVEDDPDFGSALSLAVQACADLLLTGRAATQAEGLAMLSGPPADVLLVDLGLPDGSGIEVIRAAARLWPSCSTMVSTNFGDETHVMRSIEAGAAGYLLKDSSPARMSDEIRSLANGGSPISPIIARQVLARFRHMPTEAPASAATPPADAPTLLSQREKEVLDYITKGFSVHEIAGLMQLSHFTIRTFVRRIYSKLKVNSKAEAIYEARTQGLLS</sequence>
<dbReference type="GO" id="GO:0000160">
    <property type="term" value="P:phosphorelay signal transduction system"/>
    <property type="evidence" value="ECO:0007669"/>
    <property type="project" value="InterPro"/>
</dbReference>
<gene>
    <name evidence="8" type="ORF">GTP38_13975</name>
    <name evidence="9" type="ORF">GTP44_10980</name>
</gene>
<evidence type="ECO:0000259" key="6">
    <source>
        <dbReference type="PROSITE" id="PS50043"/>
    </source>
</evidence>
<dbReference type="Pfam" id="PF00072">
    <property type="entry name" value="Response_reg"/>
    <property type="match status" value="1"/>
</dbReference>
<dbReference type="SUPFAM" id="SSF46894">
    <property type="entry name" value="C-terminal effector domain of the bipartite response regulators"/>
    <property type="match status" value="1"/>
</dbReference>
<dbReference type="SMART" id="SM00448">
    <property type="entry name" value="REC"/>
    <property type="match status" value="1"/>
</dbReference>
<reference evidence="10 11" key="1">
    <citation type="submission" date="2019-12" db="EMBL/GenBank/DDBJ databases">
        <title>Novel species isolated from a subtropical stream in China.</title>
        <authorList>
            <person name="Lu H."/>
        </authorList>
    </citation>
    <scope>NUCLEOTIDE SEQUENCE [LARGE SCALE GENOMIC DNA]</scope>
    <source>
        <strain evidence="9 11">FT50W</strain>
        <strain evidence="8 10">FT94W</strain>
    </source>
</reference>
<dbReference type="PRINTS" id="PR00038">
    <property type="entry name" value="HTHLUXR"/>
</dbReference>
<keyword evidence="2" id="KW-0805">Transcription regulation</keyword>
<dbReference type="Gene3D" id="3.40.50.2300">
    <property type="match status" value="1"/>
</dbReference>
<evidence type="ECO:0000256" key="3">
    <source>
        <dbReference type="ARBA" id="ARBA00023125"/>
    </source>
</evidence>
<dbReference type="InterPro" id="IPR016032">
    <property type="entry name" value="Sig_transdc_resp-reg_C-effctor"/>
</dbReference>
<proteinExistence type="predicted"/>
<feature type="domain" description="HTH luxR-type" evidence="6">
    <location>
        <begin position="162"/>
        <end position="227"/>
    </location>
</feature>
<dbReference type="PANTHER" id="PTHR43214:SF41">
    <property type="entry name" value="NITRATE_NITRITE RESPONSE REGULATOR PROTEIN NARP"/>
    <property type="match status" value="1"/>
</dbReference>
<keyword evidence="4" id="KW-0804">Transcription</keyword>